<dbReference type="Proteomes" id="UP000321574">
    <property type="component" value="Unassembled WGS sequence"/>
</dbReference>
<name>A0A5C8NXN2_9BACI</name>
<feature type="transmembrane region" description="Helical" evidence="1">
    <location>
        <begin position="97"/>
        <end position="121"/>
    </location>
</feature>
<keyword evidence="3" id="KW-1185">Reference proteome</keyword>
<sequence>MSNKIWNKVMMGIATGGLFTFIALTIIRFTQIKTTIEEIWLYMLASLIIGIYFGLSSFIFEKENWSPLKQTVIHFSSSIIGYFLIAIPIGWIPFRFFSIIAGIIVFVIIYILNWTGFYLYYKRIEASMNEHLQK</sequence>
<feature type="transmembrane region" description="Helical" evidence="1">
    <location>
        <begin position="9"/>
        <end position="27"/>
    </location>
</feature>
<feature type="transmembrane region" description="Helical" evidence="1">
    <location>
        <begin position="72"/>
        <end position="91"/>
    </location>
</feature>
<organism evidence="2 3">
    <name type="scientific">Cerasibacillus terrae</name>
    <dbReference type="NCBI Taxonomy" id="2498845"/>
    <lineage>
        <taxon>Bacteria</taxon>
        <taxon>Bacillati</taxon>
        <taxon>Bacillota</taxon>
        <taxon>Bacilli</taxon>
        <taxon>Bacillales</taxon>
        <taxon>Bacillaceae</taxon>
        <taxon>Cerasibacillus</taxon>
    </lineage>
</organism>
<dbReference type="EMBL" id="VDUW01000003">
    <property type="protein sequence ID" value="TXL65723.1"/>
    <property type="molecule type" value="Genomic_DNA"/>
</dbReference>
<dbReference type="RefSeq" id="WP_147666393.1">
    <property type="nucleotide sequence ID" value="NZ_VDUW01000003.1"/>
</dbReference>
<dbReference type="OrthoDB" id="2735472at2"/>
<evidence type="ECO:0000256" key="1">
    <source>
        <dbReference type="SAM" id="Phobius"/>
    </source>
</evidence>
<dbReference type="InterPro" id="IPR021560">
    <property type="entry name" value="DUF3021"/>
</dbReference>
<dbReference type="Pfam" id="PF11457">
    <property type="entry name" value="DUF3021"/>
    <property type="match status" value="1"/>
</dbReference>
<reference evidence="2 3" key="1">
    <citation type="submission" date="2019-06" db="EMBL/GenBank/DDBJ databases">
        <title>Cerasibacillus sp. nov., isolated from maize field.</title>
        <authorList>
            <person name="Lin S.-Y."/>
            <person name="Tsai C.-F."/>
            <person name="Young C.-C."/>
        </authorList>
    </citation>
    <scope>NUCLEOTIDE SEQUENCE [LARGE SCALE GENOMIC DNA]</scope>
    <source>
        <strain evidence="2 3">CC-CFT480</strain>
    </source>
</reference>
<proteinExistence type="predicted"/>
<keyword evidence="1" id="KW-0812">Transmembrane</keyword>
<evidence type="ECO:0000313" key="2">
    <source>
        <dbReference type="EMBL" id="TXL65723.1"/>
    </source>
</evidence>
<keyword evidence="1" id="KW-1133">Transmembrane helix</keyword>
<gene>
    <name evidence="2" type="ORF">FHP05_06265</name>
</gene>
<feature type="transmembrane region" description="Helical" evidence="1">
    <location>
        <begin position="39"/>
        <end position="60"/>
    </location>
</feature>
<accession>A0A5C8NXN2</accession>
<protein>
    <submittedName>
        <fullName evidence="2">DUF3021 domain-containing protein</fullName>
    </submittedName>
</protein>
<evidence type="ECO:0000313" key="3">
    <source>
        <dbReference type="Proteomes" id="UP000321574"/>
    </source>
</evidence>
<dbReference type="AlphaFoldDB" id="A0A5C8NXN2"/>
<keyword evidence="1" id="KW-0472">Membrane</keyword>
<comment type="caution">
    <text evidence="2">The sequence shown here is derived from an EMBL/GenBank/DDBJ whole genome shotgun (WGS) entry which is preliminary data.</text>
</comment>